<dbReference type="PROSITE" id="PS51257">
    <property type="entry name" value="PROKAR_LIPOPROTEIN"/>
    <property type="match status" value="1"/>
</dbReference>
<organism evidence="2 3">
    <name type="scientific">Endozoicomonas montiporae CL-33</name>
    <dbReference type="NCBI Taxonomy" id="570277"/>
    <lineage>
        <taxon>Bacteria</taxon>
        <taxon>Pseudomonadati</taxon>
        <taxon>Pseudomonadota</taxon>
        <taxon>Gammaproteobacteria</taxon>
        <taxon>Oceanospirillales</taxon>
        <taxon>Endozoicomonadaceae</taxon>
        <taxon>Endozoicomonas</taxon>
    </lineage>
</organism>
<keyword evidence="1" id="KW-0812">Transmembrane</keyword>
<dbReference type="PATRIC" id="fig|570277.3.peg.415"/>
<dbReference type="KEGG" id="emp:EZMO1_0393"/>
<gene>
    <name evidence="2" type="ORF">EZMO1_0393</name>
</gene>
<reference evidence="2 3" key="1">
    <citation type="journal article" date="2016" name="Front. Microbiol.">
        <title>Genomic Insight into the Host-Endosymbiont Relationship of Endozoicomonas montiporae CL-33(T) with its Coral Host.</title>
        <authorList>
            <person name="Ding J.-Y."/>
            <person name="Shiu J.-H."/>
            <person name="Chen W.-M."/>
            <person name="Chiang Y.-R."/>
            <person name="Tang S.-L."/>
        </authorList>
    </citation>
    <scope>NUCLEOTIDE SEQUENCE [LARGE SCALE GENOMIC DNA]</scope>
    <source>
        <strain evidence="2 3">CL-33</strain>
    </source>
</reference>
<dbReference type="Proteomes" id="UP000071065">
    <property type="component" value="Chromosome"/>
</dbReference>
<sequence length="50" mass="5818">MKTDNAYFISYVTVLATCQVVLACLRADRVIQLIHTFKALQYFQHKRADI</sequence>
<keyword evidence="1" id="KW-1133">Transmembrane helix</keyword>
<evidence type="ECO:0000256" key="1">
    <source>
        <dbReference type="SAM" id="Phobius"/>
    </source>
</evidence>
<name>A0A142B7B9_9GAMM</name>
<dbReference type="AlphaFoldDB" id="A0A142B7B9"/>
<dbReference type="STRING" id="570277.EZMO1_0393"/>
<accession>A0A142B7B9</accession>
<feature type="transmembrane region" description="Helical" evidence="1">
    <location>
        <begin position="6"/>
        <end position="25"/>
    </location>
</feature>
<proteinExistence type="predicted"/>
<dbReference type="EMBL" id="CP013251">
    <property type="protein sequence ID" value="AMO54645.1"/>
    <property type="molecule type" value="Genomic_DNA"/>
</dbReference>
<protein>
    <submittedName>
        <fullName evidence="2">Uncharacterized protein</fullName>
    </submittedName>
</protein>
<evidence type="ECO:0000313" key="3">
    <source>
        <dbReference type="Proteomes" id="UP000071065"/>
    </source>
</evidence>
<evidence type="ECO:0000313" key="2">
    <source>
        <dbReference type="EMBL" id="AMO54645.1"/>
    </source>
</evidence>
<keyword evidence="1" id="KW-0472">Membrane</keyword>